<dbReference type="Gene3D" id="3.30.930.10">
    <property type="entry name" value="Bira Bifunctional Protein, Domain 2"/>
    <property type="match status" value="1"/>
</dbReference>
<keyword evidence="1 5" id="KW-0436">Ligase</keyword>
<dbReference type="EC" id="6.3.4.15" evidence="3"/>
<proteinExistence type="predicted"/>
<dbReference type="Pfam" id="PF03099">
    <property type="entry name" value="BPL_LplA_LipB"/>
    <property type="match status" value="1"/>
</dbReference>
<dbReference type="AlphaFoldDB" id="A0A2A9EKI1"/>
<evidence type="ECO:0000259" key="4">
    <source>
        <dbReference type="PROSITE" id="PS51733"/>
    </source>
</evidence>
<evidence type="ECO:0000256" key="3">
    <source>
        <dbReference type="ARBA" id="ARBA00024227"/>
    </source>
</evidence>
<dbReference type="CDD" id="cd16442">
    <property type="entry name" value="BPL"/>
    <property type="match status" value="1"/>
</dbReference>
<dbReference type="InterPro" id="IPR004408">
    <property type="entry name" value="Biotin_CoA_COase_ligase"/>
</dbReference>
<dbReference type="OrthoDB" id="9807064at2"/>
<organism evidence="5 6">
    <name type="scientific">Georgenia soli</name>
    <dbReference type="NCBI Taxonomy" id="638953"/>
    <lineage>
        <taxon>Bacteria</taxon>
        <taxon>Bacillati</taxon>
        <taxon>Actinomycetota</taxon>
        <taxon>Actinomycetes</taxon>
        <taxon>Micrococcales</taxon>
        <taxon>Bogoriellaceae</taxon>
        <taxon>Georgenia</taxon>
    </lineage>
</organism>
<reference evidence="5 6" key="1">
    <citation type="submission" date="2017-10" db="EMBL/GenBank/DDBJ databases">
        <title>Sequencing the genomes of 1000 actinobacteria strains.</title>
        <authorList>
            <person name="Klenk H.-P."/>
        </authorList>
    </citation>
    <scope>NUCLEOTIDE SEQUENCE [LARGE SCALE GENOMIC DNA]</scope>
    <source>
        <strain evidence="5 6">DSM 21838</strain>
    </source>
</reference>
<feature type="domain" description="BPL/LPL catalytic" evidence="4">
    <location>
        <begin position="2"/>
        <end position="208"/>
    </location>
</feature>
<sequence length="283" mass="28995">MTDSPTFTRVVRVPRTGSTNADLRDAAAADPDAWPHLSVLVADHQDAGRGRAGRSWETPPGQALTASVLLRTAVPADRLGWVPLLAGLAVQRACGRLLPAGVRTGVKWPNDVLAVDAGAADVEGWGRDRKVAGILAEVVPGGSWPSAAGDASGHAATAVVLGIGLNVAQRELPVPWAASLRLLGADVDPATALDLVGEELVPLVHAWEAAGGDADAAGLRDQVRAVCATLGLPVRAELPGGAERHGRAVDLDADGRLLIDTGVGVEAVAAGDVRHIRTPPTAR</sequence>
<dbReference type="InterPro" id="IPR004143">
    <property type="entry name" value="BPL_LPL_catalytic"/>
</dbReference>
<evidence type="ECO:0000256" key="1">
    <source>
        <dbReference type="ARBA" id="ARBA00022598"/>
    </source>
</evidence>
<keyword evidence="2" id="KW-0092">Biotin</keyword>
<dbReference type="EMBL" id="PDJI01000004">
    <property type="protein sequence ID" value="PFG38729.1"/>
    <property type="molecule type" value="Genomic_DNA"/>
</dbReference>
<protein>
    <recommendedName>
        <fullName evidence="3">biotin--[biotin carboxyl-carrier protein] ligase</fullName>
        <ecNumber evidence="3">6.3.4.15</ecNumber>
    </recommendedName>
</protein>
<comment type="caution">
    <text evidence="5">The sequence shown here is derived from an EMBL/GenBank/DDBJ whole genome shotgun (WGS) entry which is preliminary data.</text>
</comment>
<dbReference type="NCBIfam" id="TIGR00121">
    <property type="entry name" value="birA_ligase"/>
    <property type="match status" value="1"/>
</dbReference>
<dbReference type="InterPro" id="IPR045864">
    <property type="entry name" value="aa-tRNA-synth_II/BPL/LPL"/>
</dbReference>
<dbReference type="PANTHER" id="PTHR12835">
    <property type="entry name" value="BIOTIN PROTEIN LIGASE"/>
    <property type="match status" value="1"/>
</dbReference>
<dbReference type="InterPro" id="IPR003142">
    <property type="entry name" value="BPL_C"/>
</dbReference>
<dbReference type="Gene3D" id="2.30.30.100">
    <property type="match status" value="1"/>
</dbReference>
<accession>A0A2A9EKI1</accession>
<dbReference type="Pfam" id="PF02237">
    <property type="entry name" value="BPL_C"/>
    <property type="match status" value="1"/>
</dbReference>
<dbReference type="PANTHER" id="PTHR12835:SF5">
    <property type="entry name" value="BIOTIN--PROTEIN LIGASE"/>
    <property type="match status" value="1"/>
</dbReference>
<dbReference type="GO" id="GO:0005737">
    <property type="term" value="C:cytoplasm"/>
    <property type="evidence" value="ECO:0007669"/>
    <property type="project" value="TreeGrafter"/>
</dbReference>
<evidence type="ECO:0000256" key="2">
    <source>
        <dbReference type="ARBA" id="ARBA00023267"/>
    </source>
</evidence>
<evidence type="ECO:0000313" key="5">
    <source>
        <dbReference type="EMBL" id="PFG38729.1"/>
    </source>
</evidence>
<dbReference type="GO" id="GO:0004077">
    <property type="term" value="F:biotin--[biotin carboxyl-carrier protein] ligase activity"/>
    <property type="evidence" value="ECO:0007669"/>
    <property type="project" value="UniProtKB-EC"/>
</dbReference>
<dbReference type="PROSITE" id="PS51733">
    <property type="entry name" value="BPL_LPL_CATALYTIC"/>
    <property type="match status" value="1"/>
</dbReference>
<dbReference type="Proteomes" id="UP000222106">
    <property type="component" value="Unassembled WGS sequence"/>
</dbReference>
<dbReference type="RefSeq" id="WP_098482950.1">
    <property type="nucleotide sequence ID" value="NZ_PDJI01000004.1"/>
</dbReference>
<keyword evidence="6" id="KW-1185">Reference proteome</keyword>
<evidence type="ECO:0000313" key="6">
    <source>
        <dbReference type="Proteomes" id="UP000222106"/>
    </source>
</evidence>
<dbReference type="SUPFAM" id="SSF55681">
    <property type="entry name" value="Class II aaRS and biotin synthetases"/>
    <property type="match status" value="1"/>
</dbReference>
<gene>
    <name evidence="5" type="ORF">ATJ97_1215</name>
</gene>
<name>A0A2A9EKI1_9MICO</name>